<evidence type="ECO:0000313" key="4">
    <source>
        <dbReference type="Proteomes" id="UP001151516"/>
    </source>
</evidence>
<accession>A0A9W8GPY8</accession>
<feature type="compositionally biased region" description="Acidic residues" evidence="1">
    <location>
        <begin position="139"/>
        <end position="190"/>
    </location>
</feature>
<organism evidence="3 4">
    <name type="scientific">Coemansia spiralis</name>
    <dbReference type="NCBI Taxonomy" id="417178"/>
    <lineage>
        <taxon>Eukaryota</taxon>
        <taxon>Fungi</taxon>
        <taxon>Fungi incertae sedis</taxon>
        <taxon>Zoopagomycota</taxon>
        <taxon>Kickxellomycotina</taxon>
        <taxon>Kickxellomycetes</taxon>
        <taxon>Kickxellales</taxon>
        <taxon>Kickxellaceae</taxon>
        <taxon>Coemansia</taxon>
    </lineage>
</organism>
<dbReference type="PANTHER" id="PTHR38248:SF2">
    <property type="entry name" value="FUNK1 11"/>
    <property type="match status" value="1"/>
</dbReference>
<feature type="region of interest" description="Disordered" evidence="1">
    <location>
        <begin position="129"/>
        <end position="190"/>
    </location>
</feature>
<evidence type="ECO:0000259" key="2">
    <source>
        <dbReference type="Pfam" id="PF17667"/>
    </source>
</evidence>
<evidence type="ECO:0000313" key="3">
    <source>
        <dbReference type="EMBL" id="KAJ2690909.1"/>
    </source>
</evidence>
<dbReference type="EMBL" id="JANBTX010000006">
    <property type="protein sequence ID" value="KAJ2690909.1"/>
    <property type="molecule type" value="Genomic_DNA"/>
</dbReference>
<dbReference type="AlphaFoldDB" id="A0A9W8GPY8"/>
<sequence length="822" mass="89423">MAPRPREDETELRSSPTLVGPEADHPLPAGVGFGLGGDTLGIYDGDLSDSIQHILRRNCDAACKLAASRTPELSKVAGKLGKMIAADMEARLLRAARAKGRGDSSRDKGRNNGSLYTWASDILRWTESQPLPLGNESDGGNDSDESDGGDDSNESDGGNDSDESDGGNDSDEGDEGTDSDGSDEGQYSDDSELLGMDADYVAPFFGSFMLFVAHHINEYFVCDRASELLDPEDCRLILPIARNNKEAEGSDASSVAYVDPADFAAFEYGMFPIGSSVEKQMALAPHLVVGGAEVVRHKSDYGEAEQRLAKKTKALFFNQHNRRFAWGLTARSCTVCAYVFGVDDIWASTDMDIASAEGRRALISLLVDWSLCPVDCLGFDPSIRYSPIWSSVNPYLEIDVYEVDKNMSHARKRTYYSQRCVGAADRLTGRRARYFAASTDPKSMGEPAFLIKDVWSTSGSGSANDTRESSVLNILHAEFDGYSEFSDSFAQLVSAGPVDIRQGDALVVDTTDTAFAGLPSISQARQHRRTVTKLEGSLISEADDENQVVVAIADAMTALTAAYAKFKILHGNISDRAILLQKAADGIKGVLADFDYASIFGSSAVETPESMLFQSILSLENSGTGRLPLDDAESLFYLACNLATFGTSRADRAEFVAGRRLPISSWNKGAAEDIASIKRFHMSTVGSFDEEIQARMRDGPLRDLALDMYRALFRHPGTFGTRRITNAELEEIRDDDIAVALRALPVIDGRRDPLALRNLFMDEIIRNLLDILAWHRNRALAALHAGVASTAPKPTTRPSAGPSLKHYRDEVPLAGPSKRPRH</sequence>
<dbReference type="PANTHER" id="PTHR38248">
    <property type="entry name" value="FUNK1 6"/>
    <property type="match status" value="1"/>
</dbReference>
<dbReference type="InterPro" id="IPR040976">
    <property type="entry name" value="Pkinase_fungal"/>
</dbReference>
<proteinExistence type="predicted"/>
<comment type="caution">
    <text evidence="3">The sequence shown here is derived from an EMBL/GenBank/DDBJ whole genome shotgun (WGS) entry which is preliminary data.</text>
</comment>
<keyword evidence="4" id="KW-1185">Reference proteome</keyword>
<feature type="domain" description="Fungal-type protein kinase" evidence="2">
    <location>
        <begin position="292"/>
        <end position="640"/>
    </location>
</feature>
<protein>
    <recommendedName>
        <fullName evidence="2">Fungal-type protein kinase domain-containing protein</fullName>
    </recommendedName>
</protein>
<dbReference type="Proteomes" id="UP001151516">
    <property type="component" value="Unassembled WGS sequence"/>
</dbReference>
<evidence type="ECO:0000256" key="1">
    <source>
        <dbReference type="SAM" id="MobiDB-lite"/>
    </source>
</evidence>
<reference evidence="3" key="1">
    <citation type="submission" date="2022-07" db="EMBL/GenBank/DDBJ databases">
        <title>Phylogenomic reconstructions and comparative analyses of Kickxellomycotina fungi.</title>
        <authorList>
            <person name="Reynolds N.K."/>
            <person name="Stajich J.E."/>
            <person name="Barry K."/>
            <person name="Grigoriev I.V."/>
            <person name="Crous P."/>
            <person name="Smith M.E."/>
        </authorList>
    </citation>
    <scope>NUCLEOTIDE SEQUENCE</scope>
    <source>
        <strain evidence="3">CBS 109367</strain>
    </source>
</reference>
<feature type="region of interest" description="Disordered" evidence="1">
    <location>
        <begin position="1"/>
        <end position="30"/>
    </location>
</feature>
<dbReference type="Pfam" id="PF17667">
    <property type="entry name" value="Pkinase_fungal"/>
    <property type="match status" value="1"/>
</dbReference>
<feature type="region of interest" description="Disordered" evidence="1">
    <location>
        <begin position="789"/>
        <end position="822"/>
    </location>
</feature>
<gene>
    <name evidence="3" type="ORF">IWW39_000418</name>
</gene>
<name>A0A9W8GPY8_9FUNG</name>